<dbReference type="SUPFAM" id="SSF53067">
    <property type="entry name" value="Actin-like ATPase domain"/>
    <property type="match status" value="1"/>
</dbReference>
<feature type="domain" description="Hydantoinase/oxoprolinase N-terminal" evidence="2">
    <location>
        <begin position="2"/>
        <end position="175"/>
    </location>
</feature>
<dbReference type="GO" id="GO:0017168">
    <property type="term" value="F:5-oxoprolinase (ATP-hydrolyzing) activity"/>
    <property type="evidence" value="ECO:0007669"/>
    <property type="project" value="TreeGrafter"/>
</dbReference>
<keyword evidence="5" id="KW-1185">Reference proteome</keyword>
<dbReference type="Proteomes" id="UP000244240">
    <property type="component" value="Unassembled WGS sequence"/>
</dbReference>
<feature type="domain" description="Acetophenone carboxylase-like C-terminal" evidence="3">
    <location>
        <begin position="502"/>
        <end position="673"/>
    </location>
</feature>
<dbReference type="GO" id="GO:0005829">
    <property type="term" value="C:cytosol"/>
    <property type="evidence" value="ECO:0007669"/>
    <property type="project" value="TreeGrafter"/>
</dbReference>
<evidence type="ECO:0000313" key="4">
    <source>
        <dbReference type="EMBL" id="PTX61853.1"/>
    </source>
</evidence>
<proteinExistence type="predicted"/>
<evidence type="ECO:0000259" key="3">
    <source>
        <dbReference type="Pfam" id="PF19278"/>
    </source>
</evidence>
<organism evidence="4 5">
    <name type="scientific">Melghirimyces profundicolus</name>
    <dbReference type="NCBI Taxonomy" id="1242148"/>
    <lineage>
        <taxon>Bacteria</taxon>
        <taxon>Bacillati</taxon>
        <taxon>Bacillota</taxon>
        <taxon>Bacilli</taxon>
        <taxon>Bacillales</taxon>
        <taxon>Thermoactinomycetaceae</taxon>
        <taxon>Melghirimyces</taxon>
    </lineage>
</organism>
<sequence length="682" mass="75910">MRVATDIGGTFTDLVLVDEKGRTTIAKGDTTPPHFEKGVLNLLNGLERPVEEMDVFIHGTTVVINALTERTGVKTGLITTRGFRDVLEIARGNRPDLFNVRYQKPAPFVPRYLRREVDERLNYKGEVLTPLDLDQLKRHLDDFKEQGVEGVAICFLHAYTNPSHEQSAVHFIREYWPEVAVTASHEITKEWREYERTNTAVLNAYVKPVAARYINQLEKGLEEAGADAQTYIMQSNGGTTTFTQSKKTPIHMVESGPVAGVYGTAILGELIGEKNLIAFDVGGTTAKCSLIDEGEVRITTDYHIERTDRSAGYPIKTPVVDIVEIGNGGGSIAWLDEAGSLKVGPKSAGAVPGPIAYGQGGTEPTTTDANLVTGRLSPENFDYPVNMEAVKTILEEKIGRPFSMTAEDAALGILRIANSNMLNALKLISVRKGYDPRKFALVAFGGGGPLHATALAKALGVKKVIVPVASSVFAAWGMLMSDLRHDYIQTYIHRLNQLDLTSFNEDWNQMEQQAVEQFETEGIAEDRVHFERFLDMRYLGQEHTVKVPIPEGRLTADHLQEIIRRFHEAHEQHYTFRLEEAETEIVNMHLTAFGKVRKPALPPLERTGKDVDVEEALKEKRQVLYEEEGWLEVPVYDRIQMEPEMEVVGPAIIEEKTATCVLYPEQKLTVDAFGNLIIETGV</sequence>
<dbReference type="InterPro" id="IPR002821">
    <property type="entry name" value="Hydantoinase_A"/>
</dbReference>
<dbReference type="Pfam" id="PF01968">
    <property type="entry name" value="Hydantoinase_A"/>
    <property type="match status" value="1"/>
</dbReference>
<dbReference type="RefSeq" id="WP_108022475.1">
    <property type="nucleotide sequence ID" value="NZ_QBKR01000006.1"/>
</dbReference>
<dbReference type="InterPro" id="IPR045079">
    <property type="entry name" value="Oxoprolinase-like"/>
</dbReference>
<dbReference type="InterPro" id="IPR049517">
    <property type="entry name" value="ACX-like_C"/>
</dbReference>
<dbReference type="Pfam" id="PF19278">
    <property type="entry name" value="Hydant_A_C"/>
    <property type="match status" value="1"/>
</dbReference>
<dbReference type="EMBL" id="QBKR01000006">
    <property type="protein sequence ID" value="PTX61853.1"/>
    <property type="molecule type" value="Genomic_DNA"/>
</dbReference>
<dbReference type="AlphaFoldDB" id="A0A2T6C0J6"/>
<reference evidence="4 5" key="1">
    <citation type="submission" date="2018-04" db="EMBL/GenBank/DDBJ databases">
        <title>Genomic Encyclopedia of Archaeal and Bacterial Type Strains, Phase II (KMG-II): from individual species to whole genera.</title>
        <authorList>
            <person name="Goeker M."/>
        </authorList>
    </citation>
    <scope>NUCLEOTIDE SEQUENCE [LARGE SCALE GENOMIC DNA]</scope>
    <source>
        <strain evidence="4 5">DSM 45787</strain>
    </source>
</reference>
<protein>
    <submittedName>
        <fullName evidence="4">N-methylhydantoinase A</fullName>
    </submittedName>
</protein>
<evidence type="ECO:0000259" key="1">
    <source>
        <dbReference type="Pfam" id="PF01968"/>
    </source>
</evidence>
<dbReference type="InterPro" id="IPR043129">
    <property type="entry name" value="ATPase_NBD"/>
</dbReference>
<gene>
    <name evidence="4" type="ORF">C8P63_106105</name>
</gene>
<dbReference type="Pfam" id="PF05378">
    <property type="entry name" value="Hydant_A_N"/>
    <property type="match status" value="1"/>
</dbReference>
<name>A0A2T6C0J6_9BACL</name>
<dbReference type="PANTHER" id="PTHR11365:SF23">
    <property type="entry name" value="HYPOTHETICAL 5-OXOPROLINASE (EUROFUNG)-RELATED"/>
    <property type="match status" value="1"/>
</dbReference>
<dbReference type="GO" id="GO:0006749">
    <property type="term" value="P:glutathione metabolic process"/>
    <property type="evidence" value="ECO:0007669"/>
    <property type="project" value="TreeGrafter"/>
</dbReference>
<dbReference type="InterPro" id="IPR008040">
    <property type="entry name" value="Hydant_A_N"/>
</dbReference>
<evidence type="ECO:0000313" key="5">
    <source>
        <dbReference type="Proteomes" id="UP000244240"/>
    </source>
</evidence>
<dbReference type="OrthoDB" id="9768323at2"/>
<accession>A0A2T6C0J6</accession>
<comment type="caution">
    <text evidence="4">The sequence shown here is derived from an EMBL/GenBank/DDBJ whole genome shotgun (WGS) entry which is preliminary data.</text>
</comment>
<feature type="domain" description="Hydantoinase A/oxoprolinase" evidence="1">
    <location>
        <begin position="196"/>
        <end position="486"/>
    </location>
</feature>
<evidence type="ECO:0000259" key="2">
    <source>
        <dbReference type="Pfam" id="PF05378"/>
    </source>
</evidence>
<dbReference type="PANTHER" id="PTHR11365">
    <property type="entry name" value="5-OXOPROLINASE RELATED"/>
    <property type="match status" value="1"/>
</dbReference>